<name>A0AAV9PLJ5_9PEZI</name>
<feature type="transmembrane region" description="Helical" evidence="2">
    <location>
        <begin position="544"/>
        <end position="564"/>
    </location>
</feature>
<gene>
    <name evidence="4" type="ORF">LTR77_003260</name>
</gene>
<sequence>MSRGACLLLLVWLLLAQVIGCVTQAKRDRADDEGLDKYVSRPDIISPKWQVQIHDTENIAPGYWFLSPYARVGEKSPGGAWIGPHIYDGNGSLIWSGSYIFNNRNVMDFTLSEVRGQRRLTAIFPPGEYGPVIDRHYQVLDKVAVGKQHKTLNMHDFHFVEGGNTLMLLTRNTSDFSTAEQAKVIGYDAPCHIGSPGFKDIDTTTWSTRFEWNSRDIIPLDDSTQDHSPLEDRCAGDAWDYMHANAVDKFDDGHYLLSARHADTLYKLDKDDGHVIWRLGGRKSDFSMGDVNFTRQHHARLHSQNKTHTIVTIMDNAKGEDAQEPSSKWSRALMIALRTDVTPMTAELIRAIDHPHKEYSWRRGAHQILDNGNSFVCWSEQALQSEHSPDGKILWEARLQVDWLGTYRATKHEFIGLPFEPPAVHSQVLSHDDEPGNSTHTIVHVSWNGATQVATWALYRTDEAGGVKMRIASAPRSGFETRVVTEGYSAFIIAEAVDSDGVMLGESAVISTIGARNISAAAAKSEKQGENARGFSQHVNATSIAAFLAGAIASVVGVWVVVLWRGRRSSGERWLGTSRGVRYARVDGGNGEVEDAGFDECKLDDLSVDGDGGRTPRRDNRQFASGDHEGEDDATVSSATARSY</sequence>
<keyword evidence="2" id="KW-0472">Membrane</keyword>
<dbReference type="Pfam" id="PF14269">
    <property type="entry name" value="Arylsulfotran_2"/>
    <property type="match status" value="1"/>
</dbReference>
<keyword evidence="2" id="KW-0812">Transmembrane</keyword>
<feature type="chain" id="PRO_5043978979" description="ASST-domain-containing protein" evidence="3">
    <location>
        <begin position="21"/>
        <end position="644"/>
    </location>
</feature>
<evidence type="ECO:0008006" key="6">
    <source>
        <dbReference type="Google" id="ProtNLM"/>
    </source>
</evidence>
<evidence type="ECO:0000313" key="4">
    <source>
        <dbReference type="EMBL" id="KAK5173138.1"/>
    </source>
</evidence>
<dbReference type="PANTHER" id="PTHR35340:SF8">
    <property type="entry name" value="ASST-DOMAIN-CONTAINING PROTEIN"/>
    <property type="match status" value="1"/>
</dbReference>
<protein>
    <recommendedName>
        <fullName evidence="6">ASST-domain-containing protein</fullName>
    </recommendedName>
</protein>
<keyword evidence="3" id="KW-0732">Signal</keyword>
<organism evidence="4 5">
    <name type="scientific">Saxophila tyrrhenica</name>
    <dbReference type="NCBI Taxonomy" id="1690608"/>
    <lineage>
        <taxon>Eukaryota</taxon>
        <taxon>Fungi</taxon>
        <taxon>Dikarya</taxon>
        <taxon>Ascomycota</taxon>
        <taxon>Pezizomycotina</taxon>
        <taxon>Dothideomycetes</taxon>
        <taxon>Dothideomycetidae</taxon>
        <taxon>Mycosphaerellales</taxon>
        <taxon>Extremaceae</taxon>
        <taxon>Saxophila</taxon>
    </lineage>
</organism>
<dbReference type="EMBL" id="JAVRRT010000004">
    <property type="protein sequence ID" value="KAK5173138.1"/>
    <property type="molecule type" value="Genomic_DNA"/>
</dbReference>
<evidence type="ECO:0000313" key="5">
    <source>
        <dbReference type="Proteomes" id="UP001337655"/>
    </source>
</evidence>
<dbReference type="InterPro" id="IPR053143">
    <property type="entry name" value="Arylsulfate_ST"/>
</dbReference>
<keyword evidence="2" id="KW-1133">Transmembrane helix</keyword>
<feature type="region of interest" description="Disordered" evidence="1">
    <location>
        <begin position="604"/>
        <end position="644"/>
    </location>
</feature>
<evidence type="ECO:0000256" key="3">
    <source>
        <dbReference type="SAM" id="SignalP"/>
    </source>
</evidence>
<keyword evidence="5" id="KW-1185">Reference proteome</keyword>
<comment type="caution">
    <text evidence="4">The sequence shown here is derived from an EMBL/GenBank/DDBJ whole genome shotgun (WGS) entry which is preliminary data.</text>
</comment>
<accession>A0AAV9PLJ5</accession>
<dbReference type="GeneID" id="89924607"/>
<proteinExistence type="predicted"/>
<feature type="compositionally biased region" description="Polar residues" evidence="1">
    <location>
        <begin position="635"/>
        <end position="644"/>
    </location>
</feature>
<feature type="signal peptide" evidence="3">
    <location>
        <begin position="1"/>
        <end position="20"/>
    </location>
</feature>
<dbReference type="AlphaFoldDB" id="A0AAV9PLJ5"/>
<evidence type="ECO:0000256" key="2">
    <source>
        <dbReference type="SAM" id="Phobius"/>
    </source>
</evidence>
<dbReference type="InterPro" id="IPR039535">
    <property type="entry name" value="ASST-like"/>
</dbReference>
<evidence type="ECO:0000256" key="1">
    <source>
        <dbReference type="SAM" id="MobiDB-lite"/>
    </source>
</evidence>
<dbReference type="RefSeq" id="XP_064661856.1">
    <property type="nucleotide sequence ID" value="XM_064800517.1"/>
</dbReference>
<reference evidence="4 5" key="1">
    <citation type="submission" date="2023-08" db="EMBL/GenBank/DDBJ databases">
        <title>Black Yeasts Isolated from many extreme environments.</title>
        <authorList>
            <person name="Coleine C."/>
            <person name="Stajich J.E."/>
            <person name="Selbmann L."/>
        </authorList>
    </citation>
    <scope>NUCLEOTIDE SEQUENCE [LARGE SCALE GENOMIC DNA]</scope>
    <source>
        <strain evidence="4 5">CCFEE 5935</strain>
    </source>
</reference>
<feature type="compositionally biased region" description="Basic and acidic residues" evidence="1">
    <location>
        <begin position="604"/>
        <end position="621"/>
    </location>
</feature>
<dbReference type="Proteomes" id="UP001337655">
    <property type="component" value="Unassembled WGS sequence"/>
</dbReference>
<dbReference type="PANTHER" id="PTHR35340">
    <property type="entry name" value="PQQ ENZYME REPEAT PROTEIN-RELATED"/>
    <property type="match status" value="1"/>
</dbReference>